<dbReference type="Pfam" id="PF13561">
    <property type="entry name" value="adh_short_C2"/>
    <property type="match status" value="1"/>
</dbReference>
<keyword evidence="2 3" id="KW-0560">Oxidoreductase</keyword>
<dbReference type="Proteomes" id="UP000280406">
    <property type="component" value="Unassembled WGS sequence"/>
</dbReference>
<dbReference type="EMBL" id="RJND01000005">
    <property type="protein sequence ID" value="RSI51780.1"/>
    <property type="molecule type" value="Genomic_DNA"/>
</dbReference>
<dbReference type="SUPFAM" id="SSF51735">
    <property type="entry name" value="NAD(P)-binding Rossmann-fold domains"/>
    <property type="match status" value="1"/>
</dbReference>
<protein>
    <submittedName>
        <fullName evidence="3">3-oxoacyl-[acyl-carrier-protein] reductase FabG</fullName>
        <ecNumber evidence="3">1.1.1.100</ecNumber>
    </submittedName>
</protein>
<reference evidence="3 4" key="1">
    <citation type="submission" date="2018-11" db="EMBL/GenBank/DDBJ databases">
        <title>Species Designations Belie Phenotypic and Genotypic Heterogeneity in Oral Streptococci.</title>
        <authorList>
            <person name="Velsko I."/>
        </authorList>
    </citation>
    <scope>NUCLEOTIDE SEQUENCE [LARGE SCALE GENOMIC DNA]</scope>
    <source>
        <strain evidence="3 4">BCC37</strain>
    </source>
</reference>
<dbReference type="RefSeq" id="WP_125348346.1">
    <property type="nucleotide sequence ID" value="NZ_CP076615.1"/>
</dbReference>
<dbReference type="Gene3D" id="3.40.50.720">
    <property type="entry name" value="NAD(P)-binding Rossmann-like Domain"/>
    <property type="match status" value="1"/>
</dbReference>
<proteinExistence type="inferred from homology"/>
<organism evidence="3 4">
    <name type="scientific">Streptococcus sanguinis</name>
    <dbReference type="NCBI Taxonomy" id="1305"/>
    <lineage>
        <taxon>Bacteria</taxon>
        <taxon>Bacillati</taxon>
        <taxon>Bacillota</taxon>
        <taxon>Bacilli</taxon>
        <taxon>Lactobacillales</taxon>
        <taxon>Streptococcaceae</taxon>
        <taxon>Streptococcus</taxon>
    </lineage>
</organism>
<dbReference type="CDD" id="cd05233">
    <property type="entry name" value="SDR_c"/>
    <property type="match status" value="1"/>
</dbReference>
<dbReference type="PRINTS" id="PR00081">
    <property type="entry name" value="GDHRDH"/>
</dbReference>
<evidence type="ECO:0000313" key="3">
    <source>
        <dbReference type="EMBL" id="RSI51780.1"/>
    </source>
</evidence>
<evidence type="ECO:0000256" key="1">
    <source>
        <dbReference type="ARBA" id="ARBA00006484"/>
    </source>
</evidence>
<dbReference type="PANTHER" id="PTHR42760">
    <property type="entry name" value="SHORT-CHAIN DEHYDROGENASES/REDUCTASES FAMILY MEMBER"/>
    <property type="match status" value="1"/>
</dbReference>
<accession>A0AB74DNZ4</accession>
<comment type="similarity">
    <text evidence="1">Belongs to the short-chain dehydrogenases/reductases (SDR) family.</text>
</comment>
<dbReference type="InterPro" id="IPR002347">
    <property type="entry name" value="SDR_fam"/>
</dbReference>
<comment type="caution">
    <text evidence="3">The sequence shown here is derived from an EMBL/GenBank/DDBJ whole genome shotgun (WGS) entry which is preliminary data.</text>
</comment>
<name>A0AB74DNZ4_STRSA</name>
<dbReference type="PANTHER" id="PTHR42760:SF133">
    <property type="entry name" value="3-OXOACYL-[ACYL-CARRIER-PROTEIN] REDUCTASE"/>
    <property type="match status" value="1"/>
</dbReference>
<dbReference type="GO" id="GO:0004316">
    <property type="term" value="F:3-oxoacyl-[acyl-carrier-protein] reductase (NADPH) activity"/>
    <property type="evidence" value="ECO:0007669"/>
    <property type="project" value="UniProtKB-EC"/>
</dbReference>
<sequence length="227" mass="25602">MKSILVTGSSGDIGKQLCKELLKDIGINVIGIDKEESALNDERYHHIQLDLNNLEEIDRLNLRSYNIYAFIHVAGLYYSRPLEEYNLESINTVINVNVLSLIMIARKLLTDSKQSILKNIIIVSSTAGKIGSRDPIYSLSKAALDGAMKSINKSFEGCRTNIVSPGLIDTQMSRRNQSEERRRYHIQNTLAKRCGMVEDVTNLIVFLLSDKSSYIWNQNIYINGGMT</sequence>
<evidence type="ECO:0000256" key="2">
    <source>
        <dbReference type="ARBA" id="ARBA00023002"/>
    </source>
</evidence>
<dbReference type="InterPro" id="IPR036291">
    <property type="entry name" value="NAD(P)-bd_dom_sf"/>
</dbReference>
<dbReference type="AlphaFoldDB" id="A0AB74DNZ4"/>
<gene>
    <name evidence="3" type="primary">fabG_3</name>
    <name evidence="3" type="ORF">D8869_07935</name>
</gene>
<evidence type="ECO:0000313" key="4">
    <source>
        <dbReference type="Proteomes" id="UP000280406"/>
    </source>
</evidence>
<dbReference type="EC" id="1.1.1.100" evidence="3"/>